<dbReference type="SUPFAM" id="SSF48452">
    <property type="entry name" value="TPR-like"/>
    <property type="match status" value="1"/>
</dbReference>
<feature type="repeat" description="TPR" evidence="3">
    <location>
        <begin position="212"/>
        <end position="245"/>
    </location>
</feature>
<keyword evidence="2 3" id="KW-0802">TPR repeat</keyword>
<protein>
    <submittedName>
        <fullName evidence="4">Tetratricopeptide TPR_1 repeat-containing protein</fullName>
    </submittedName>
</protein>
<evidence type="ECO:0000256" key="1">
    <source>
        <dbReference type="ARBA" id="ARBA00022737"/>
    </source>
</evidence>
<dbReference type="InterPro" id="IPR011990">
    <property type="entry name" value="TPR-like_helical_dom_sf"/>
</dbReference>
<reference evidence="4 5" key="1">
    <citation type="journal article" date="2013" name="Genome Announc.">
        <title>Draft genome sequences for three mercury-methylating, sulfate-reducing bacteria.</title>
        <authorList>
            <person name="Brown S.D."/>
            <person name="Hurt R.A.Jr."/>
            <person name="Gilmour C.C."/>
            <person name="Elias D.A."/>
        </authorList>
    </citation>
    <scope>NUCLEOTIDE SEQUENCE [LARGE SCALE GENOMIC DNA]</scope>
    <source>
        <strain evidence="4 5">DSM 16529</strain>
    </source>
</reference>
<dbReference type="InterPro" id="IPR019734">
    <property type="entry name" value="TPR_rpt"/>
</dbReference>
<dbReference type="PROSITE" id="PS50005">
    <property type="entry name" value="TPR"/>
    <property type="match status" value="3"/>
</dbReference>
<dbReference type="Proteomes" id="UP000014975">
    <property type="component" value="Unassembled WGS sequence"/>
</dbReference>
<sequence>MKTLLLILALVCGIAVGVEQSHAYFIDLSPGSGDMHHSTEGKRLLALGMAALEKGDFREATSRFEQSADDNPRSPFPYLGLADVARAQNDVPGIGRQLAKALETAPDEPVVHLALARYHFIRAEYPATELSLLKALEFDPGFTKAKVELATLYASVIPDPAKAEKLFLEVLAQEPENTGALFGLGNLLGGQGRMSEAERHLREAARLRQRDARPYMALAALHARMKDYEKAAAVYGEALTVDAESNDAQFGRAQARLAMGRKDEALADCRAVLRRQPDNLGALFMASMIHLERKQWDEAEKGFREVVRLDPENGWARNNLAWLIAERKGELAEARMHAAKAVEIQANNAQFRDTYGTVLAKSGDRQGAAMQFELAAQAAPNSSAAWYRLGEAREATGETGDARKAYQQAVKIGGGGDPFAKRAGERLAALKQ</sequence>
<dbReference type="Pfam" id="PF14559">
    <property type="entry name" value="TPR_19"/>
    <property type="match status" value="1"/>
</dbReference>
<dbReference type="Pfam" id="PF13174">
    <property type="entry name" value="TPR_6"/>
    <property type="match status" value="1"/>
</dbReference>
<evidence type="ECO:0000256" key="3">
    <source>
        <dbReference type="PROSITE-ProRule" id="PRU00339"/>
    </source>
</evidence>
<keyword evidence="5" id="KW-1185">Reference proteome</keyword>
<proteinExistence type="predicted"/>
<dbReference type="OrthoDB" id="5431950at2"/>
<evidence type="ECO:0000313" key="5">
    <source>
        <dbReference type="Proteomes" id="UP000014975"/>
    </source>
</evidence>
<name>S7UQF0_9BACT</name>
<keyword evidence="1" id="KW-0677">Repeat</keyword>
<dbReference type="SMART" id="SM00028">
    <property type="entry name" value="TPR"/>
    <property type="match status" value="8"/>
</dbReference>
<feature type="repeat" description="TPR" evidence="3">
    <location>
        <begin position="41"/>
        <end position="74"/>
    </location>
</feature>
<gene>
    <name evidence="4" type="ORF">dsat_2745</name>
</gene>
<dbReference type="STRING" id="1121439.dsat_2745"/>
<dbReference type="AlphaFoldDB" id="S7UQF0"/>
<dbReference type="EMBL" id="ATHI01000009">
    <property type="protein sequence ID" value="EPR34553.1"/>
    <property type="molecule type" value="Genomic_DNA"/>
</dbReference>
<dbReference type="eggNOG" id="COG0457">
    <property type="taxonomic scope" value="Bacteria"/>
</dbReference>
<accession>S7UQF0</accession>
<dbReference type="PATRIC" id="fig|1121439.3.peg.1149"/>
<feature type="repeat" description="TPR" evidence="3">
    <location>
        <begin position="280"/>
        <end position="313"/>
    </location>
</feature>
<evidence type="ECO:0000256" key="2">
    <source>
        <dbReference type="ARBA" id="ARBA00022803"/>
    </source>
</evidence>
<dbReference type="Gene3D" id="1.25.40.10">
    <property type="entry name" value="Tetratricopeptide repeat domain"/>
    <property type="match status" value="2"/>
</dbReference>
<dbReference type="Pfam" id="PF13432">
    <property type="entry name" value="TPR_16"/>
    <property type="match status" value="3"/>
</dbReference>
<dbReference type="PANTHER" id="PTHR44858:SF1">
    <property type="entry name" value="UDP-N-ACETYLGLUCOSAMINE--PEPTIDE N-ACETYLGLUCOSAMINYLTRANSFERASE SPINDLY-RELATED"/>
    <property type="match status" value="1"/>
</dbReference>
<dbReference type="InterPro" id="IPR050498">
    <property type="entry name" value="Ycf3"/>
</dbReference>
<dbReference type="RefSeq" id="WP_020886630.1">
    <property type="nucleotide sequence ID" value="NZ_ATHI01000009.1"/>
</dbReference>
<dbReference type="SUPFAM" id="SSF81901">
    <property type="entry name" value="HCP-like"/>
    <property type="match status" value="1"/>
</dbReference>
<comment type="caution">
    <text evidence="4">The sequence shown here is derived from an EMBL/GenBank/DDBJ whole genome shotgun (WGS) entry which is preliminary data.</text>
</comment>
<dbReference type="PANTHER" id="PTHR44858">
    <property type="entry name" value="TETRATRICOPEPTIDE REPEAT PROTEIN 6"/>
    <property type="match status" value="1"/>
</dbReference>
<evidence type="ECO:0000313" key="4">
    <source>
        <dbReference type="EMBL" id="EPR34553.1"/>
    </source>
</evidence>
<organism evidence="4 5">
    <name type="scientific">Alkalidesulfovibrio alkalitolerans DSM 16529</name>
    <dbReference type="NCBI Taxonomy" id="1121439"/>
    <lineage>
        <taxon>Bacteria</taxon>
        <taxon>Pseudomonadati</taxon>
        <taxon>Thermodesulfobacteriota</taxon>
        <taxon>Desulfovibrionia</taxon>
        <taxon>Desulfovibrionales</taxon>
        <taxon>Desulfovibrionaceae</taxon>
        <taxon>Alkalidesulfovibrio</taxon>
    </lineage>
</organism>